<name>A0A137ZYG6_9ACTN</name>
<gene>
    <name evidence="3" type="ORF">AXK60_15445</name>
    <name evidence="2" type="ORF">AXK61_16760</name>
</gene>
<dbReference type="InterPro" id="IPR022566">
    <property type="entry name" value="DUF2613"/>
</dbReference>
<feature type="compositionally biased region" description="Basic and acidic residues" evidence="1">
    <location>
        <begin position="57"/>
        <end position="66"/>
    </location>
</feature>
<dbReference type="Pfam" id="PF11021">
    <property type="entry name" value="DUF2613"/>
    <property type="match status" value="1"/>
</dbReference>
<keyword evidence="5" id="KW-1185">Reference proteome</keyword>
<organism evidence="3 4">
    <name type="scientific">Tsukamurella pseudospumae</name>
    <dbReference type="NCBI Taxonomy" id="239498"/>
    <lineage>
        <taxon>Bacteria</taxon>
        <taxon>Bacillati</taxon>
        <taxon>Actinomycetota</taxon>
        <taxon>Actinomycetes</taxon>
        <taxon>Mycobacteriales</taxon>
        <taxon>Tsukamurellaceae</taxon>
        <taxon>Tsukamurella</taxon>
    </lineage>
</organism>
<dbReference type="Proteomes" id="UP000070258">
    <property type="component" value="Unassembled WGS sequence"/>
</dbReference>
<comment type="caution">
    <text evidence="3">The sequence shown here is derived from an EMBL/GenBank/DDBJ whole genome shotgun (WGS) entry which is preliminary data.</text>
</comment>
<proteinExistence type="predicted"/>
<evidence type="ECO:0000313" key="4">
    <source>
        <dbReference type="Proteomes" id="UP000070258"/>
    </source>
</evidence>
<accession>A0A137ZYG6</accession>
<dbReference type="OrthoDB" id="4578756at2"/>
<dbReference type="STRING" id="239498.AXK60_15445"/>
<reference evidence="3" key="1">
    <citation type="submission" date="2016-02" db="EMBL/GenBank/DDBJ databases">
        <authorList>
            <person name="Teng J.L."/>
            <person name="Yang Y."/>
            <person name="Huang Y."/>
            <person name="Guo F."/>
            <person name="Wei W."/>
            <person name="Chen J.H."/>
            <person name="Wong S.Y."/>
            <person name="Lau S.K."/>
            <person name="Woo P.C."/>
        </authorList>
    </citation>
    <scope>NUCLEOTIDE SEQUENCE</scope>
    <source>
        <strain evidence="3">JCM 15929</strain>
    </source>
</reference>
<dbReference type="EMBL" id="LSRF01000058">
    <property type="protein sequence ID" value="KXP03241.1"/>
    <property type="molecule type" value="Genomic_DNA"/>
</dbReference>
<dbReference type="Proteomes" id="UP000070409">
    <property type="component" value="Unassembled WGS sequence"/>
</dbReference>
<feature type="region of interest" description="Disordered" evidence="1">
    <location>
        <begin position="33"/>
        <end position="66"/>
    </location>
</feature>
<evidence type="ECO:0000313" key="3">
    <source>
        <dbReference type="EMBL" id="KXP03241.1"/>
    </source>
</evidence>
<protein>
    <recommendedName>
        <fullName evidence="6">DUF2613 domain-containing protein</fullName>
    </recommendedName>
</protein>
<dbReference type="RefSeq" id="WP_068573827.1">
    <property type="nucleotide sequence ID" value="NZ_LSRE01000009.1"/>
</dbReference>
<sequence length="66" mass="6527">MDRTSIIASATAALAGIVVAVALALVSGAAVGQTTPSTDINSVSKDKGFLQGSSNYGERDDSGANK</sequence>
<evidence type="ECO:0000256" key="1">
    <source>
        <dbReference type="SAM" id="MobiDB-lite"/>
    </source>
</evidence>
<reference evidence="4" key="2">
    <citation type="submission" date="2016-02" db="EMBL/GenBank/DDBJ databases">
        <authorList>
            <person name="Wen L."/>
            <person name="He K."/>
            <person name="Yang H."/>
        </authorList>
    </citation>
    <scope>NUCLEOTIDE SEQUENCE [LARGE SCALE GENOMIC DNA]</scope>
    <source>
        <strain evidence="4">JCM 15929</strain>
    </source>
</reference>
<evidence type="ECO:0008006" key="6">
    <source>
        <dbReference type="Google" id="ProtNLM"/>
    </source>
</evidence>
<evidence type="ECO:0000313" key="5">
    <source>
        <dbReference type="Proteomes" id="UP000070409"/>
    </source>
</evidence>
<feature type="compositionally biased region" description="Polar residues" evidence="1">
    <location>
        <begin position="33"/>
        <end position="43"/>
    </location>
</feature>
<dbReference type="EMBL" id="LSRE01000009">
    <property type="protein sequence ID" value="KXO99488.1"/>
    <property type="molecule type" value="Genomic_DNA"/>
</dbReference>
<evidence type="ECO:0000313" key="2">
    <source>
        <dbReference type="EMBL" id="KXO99488.1"/>
    </source>
</evidence>
<dbReference type="AlphaFoldDB" id="A0A137ZYG6"/>
<reference evidence="2 5" key="3">
    <citation type="submission" date="2016-02" db="EMBL/GenBank/DDBJ databases">
        <authorList>
            <person name="Teng J.L."/>
            <person name="Tang Y."/>
            <person name="Huang Y."/>
            <person name="Guo F."/>
            <person name="Wei W."/>
            <person name="Chen J.H."/>
            <person name="Wong S.Y."/>
            <person name="Lau S.K."/>
            <person name="Woo P.C."/>
        </authorList>
    </citation>
    <scope>NUCLEOTIDE SEQUENCE [LARGE SCALE GENOMIC DNA]</scope>
    <source>
        <strain evidence="2 5">JCM 13375</strain>
    </source>
</reference>